<reference evidence="1 2" key="1">
    <citation type="submission" date="2021-11" db="EMBL/GenBank/DDBJ databases">
        <title>Genome sequence.</title>
        <authorList>
            <person name="Sun Q."/>
        </authorList>
    </citation>
    <scope>NUCLEOTIDE SEQUENCE [LARGE SCALE GENOMIC DNA]</scope>
    <source>
        <strain evidence="1 2">KCTC 12005</strain>
    </source>
</reference>
<comment type="caution">
    <text evidence="1">The sequence shown here is derived from an EMBL/GenBank/DDBJ whole genome shotgun (WGS) entry which is preliminary data.</text>
</comment>
<accession>A0AAW4XUA6</accession>
<evidence type="ECO:0000313" key="2">
    <source>
        <dbReference type="Proteomes" id="UP001199260"/>
    </source>
</evidence>
<name>A0AAW4XUA6_9BURK</name>
<organism evidence="1 2">
    <name type="scientific">Comamonas koreensis</name>
    <dbReference type="NCBI Taxonomy" id="160825"/>
    <lineage>
        <taxon>Bacteria</taxon>
        <taxon>Pseudomonadati</taxon>
        <taxon>Pseudomonadota</taxon>
        <taxon>Betaproteobacteria</taxon>
        <taxon>Burkholderiales</taxon>
        <taxon>Comamonadaceae</taxon>
        <taxon>Comamonas</taxon>
    </lineage>
</organism>
<dbReference type="EMBL" id="JAJNCT010000005">
    <property type="protein sequence ID" value="MCD2164324.1"/>
    <property type="molecule type" value="Genomic_DNA"/>
</dbReference>
<dbReference type="AlphaFoldDB" id="A0AAW4XUA6"/>
<sequence length="271" mass="29917">MNAVVEVETVSMVPARSANPTAEVVAHAKTVQQVMQAVMKPNVHYGAIPGAGEKPTLLKSGAEVLCMTFRIADKYEVTDLSSNGVIRYRVNCVGEHQTTGIPLGSGLGECSTDEEKYRWRKAVCKEEFDITPETHRRLKFGRKQGGHYTVQQVRTEPADLANTVLKMACKRAKIAMVLNVTAASDMFSQDLEDLDAELVKHLAEDERQTQIQMIRDEWIAKVAAAKTRDEVGAIMKEGVKVFQSSRDKDGYSVFATAVQKRGAELKESENA</sequence>
<dbReference type="RefSeq" id="WP_230771570.1">
    <property type="nucleotide sequence ID" value="NZ_JAJNCT010000005.1"/>
</dbReference>
<proteinExistence type="predicted"/>
<dbReference type="Proteomes" id="UP001199260">
    <property type="component" value="Unassembled WGS sequence"/>
</dbReference>
<protein>
    <submittedName>
        <fullName evidence="1">Uncharacterized protein</fullName>
    </submittedName>
</protein>
<evidence type="ECO:0000313" key="1">
    <source>
        <dbReference type="EMBL" id="MCD2164324.1"/>
    </source>
</evidence>
<gene>
    <name evidence="1" type="ORF">LPW39_04150</name>
</gene>
<keyword evidence="2" id="KW-1185">Reference proteome</keyword>